<dbReference type="Pfam" id="PF00076">
    <property type="entry name" value="RRM_1"/>
    <property type="match status" value="2"/>
</dbReference>
<feature type="compositionally biased region" description="Basic and acidic residues" evidence="5">
    <location>
        <begin position="143"/>
        <end position="152"/>
    </location>
</feature>
<dbReference type="InterPro" id="IPR035979">
    <property type="entry name" value="RBD_domain_sf"/>
</dbReference>
<keyword evidence="1" id="KW-0597">Phosphoprotein</keyword>
<feature type="domain" description="RRM" evidence="6">
    <location>
        <begin position="299"/>
        <end position="376"/>
    </location>
</feature>
<dbReference type="CDD" id="cd12285">
    <property type="entry name" value="RRM3_RBM39_like"/>
    <property type="match status" value="1"/>
</dbReference>
<feature type="compositionally biased region" description="Basic residues" evidence="5">
    <location>
        <begin position="49"/>
        <end position="72"/>
    </location>
</feature>
<evidence type="ECO:0000256" key="5">
    <source>
        <dbReference type="SAM" id="MobiDB-lite"/>
    </source>
</evidence>
<dbReference type="PROSITE" id="PS50102">
    <property type="entry name" value="RRM"/>
    <property type="match status" value="2"/>
</dbReference>
<dbReference type="EMBL" id="CATQJL010000305">
    <property type="protein sequence ID" value="CAJ0601028.1"/>
    <property type="molecule type" value="Genomic_DNA"/>
</dbReference>
<dbReference type="InterPro" id="IPR006509">
    <property type="entry name" value="RBM39_SF"/>
</dbReference>
<name>A0AA36GZQ3_CYLNA</name>
<dbReference type="SUPFAM" id="SSF54928">
    <property type="entry name" value="RNA-binding domain, RBD"/>
    <property type="match status" value="2"/>
</dbReference>
<dbReference type="NCBIfam" id="TIGR01622">
    <property type="entry name" value="SF-CC1"/>
    <property type="match status" value="1"/>
</dbReference>
<reference evidence="7" key="1">
    <citation type="submission" date="2023-07" db="EMBL/GenBank/DDBJ databases">
        <authorList>
            <consortium name="CYATHOMIX"/>
        </authorList>
    </citation>
    <scope>NUCLEOTIDE SEQUENCE</scope>
    <source>
        <strain evidence="7">N/A</strain>
    </source>
</reference>
<accession>A0AA36GZQ3</accession>
<dbReference type="InterPro" id="IPR029123">
    <property type="entry name" value="RBM39_linker"/>
</dbReference>
<evidence type="ECO:0000256" key="1">
    <source>
        <dbReference type="ARBA" id="ARBA00022553"/>
    </source>
</evidence>
<dbReference type="Gene3D" id="3.30.70.330">
    <property type="match status" value="3"/>
</dbReference>
<organism evidence="7 8">
    <name type="scientific">Cylicocyclus nassatus</name>
    <name type="common">Nematode worm</name>
    <dbReference type="NCBI Taxonomy" id="53992"/>
    <lineage>
        <taxon>Eukaryota</taxon>
        <taxon>Metazoa</taxon>
        <taxon>Ecdysozoa</taxon>
        <taxon>Nematoda</taxon>
        <taxon>Chromadorea</taxon>
        <taxon>Rhabditida</taxon>
        <taxon>Rhabditina</taxon>
        <taxon>Rhabditomorpha</taxon>
        <taxon>Strongyloidea</taxon>
        <taxon>Strongylidae</taxon>
        <taxon>Cylicocyclus</taxon>
    </lineage>
</organism>
<dbReference type="Pfam" id="PF15519">
    <property type="entry name" value="RBM39linker"/>
    <property type="match status" value="1"/>
</dbReference>
<dbReference type="Proteomes" id="UP001176961">
    <property type="component" value="Unassembled WGS sequence"/>
</dbReference>
<feature type="domain" description="RRM" evidence="6">
    <location>
        <begin position="197"/>
        <end position="274"/>
    </location>
</feature>
<protein>
    <recommendedName>
        <fullName evidence="6">RRM domain-containing protein</fullName>
    </recommendedName>
</protein>
<dbReference type="SMART" id="SM00360">
    <property type="entry name" value="RRM"/>
    <property type="match status" value="3"/>
</dbReference>
<evidence type="ECO:0000256" key="4">
    <source>
        <dbReference type="PROSITE-ProRule" id="PRU00176"/>
    </source>
</evidence>
<dbReference type="CDD" id="cd12283">
    <property type="entry name" value="RRM1_RBM39_like"/>
    <property type="match status" value="1"/>
</dbReference>
<proteinExistence type="predicted"/>
<dbReference type="InterPro" id="IPR012677">
    <property type="entry name" value="Nucleotide-bd_a/b_plait_sf"/>
</dbReference>
<dbReference type="AlphaFoldDB" id="A0AA36GZQ3"/>
<keyword evidence="2" id="KW-0677">Repeat</keyword>
<dbReference type="GO" id="GO:0006397">
    <property type="term" value="P:mRNA processing"/>
    <property type="evidence" value="ECO:0007669"/>
    <property type="project" value="InterPro"/>
</dbReference>
<dbReference type="PANTHER" id="PTHR48036">
    <property type="entry name" value="SPLICING FACTOR (PAD-1), PUTATIVE (AFU_ORTHOLOGUE AFUA_1G15810)-RELATED"/>
    <property type="match status" value="1"/>
</dbReference>
<keyword evidence="8" id="KW-1185">Reference proteome</keyword>
<evidence type="ECO:0000259" key="6">
    <source>
        <dbReference type="PROSITE" id="PS50102"/>
    </source>
</evidence>
<dbReference type="GO" id="GO:0003723">
    <property type="term" value="F:RNA binding"/>
    <property type="evidence" value="ECO:0007669"/>
    <property type="project" value="UniProtKB-UniRule"/>
</dbReference>
<sequence length="634" mass="71359">MADDAGLDVDAMLENALEGKTTGDTTKDTPVNDKDKDKDKDKEKENGSAKKKKDKRSRSRSRSRDRKKRKRSSSRDRKRSSSRERRHRHSSSKSRDRRRSRSRDRDRRRSRSRDRRRSRSRSRDRRRSSRDRDRRRRSRSRPRVIDHRDRRSPMRRSPPPRNRLPGPERRDVMPFTARSSPPRGAKLDMTAEERDQRTLFILQIARQTRPRDLEEFFSAVGSVRDVRIITDSRTGRSKGIAYVEFWEEESVPLGLALSGQKLLGAPLVIQRTCAERNRAANATIGTSLGFGPAPSKGPCKLHVSQLHPNITESMLDGIFDAFGRVEKIEVVKDPAGNSMGYGFVTFKLTEDATKAMEQLNGFEIAGKPIKVSVVDDDEESIRQRSLDDVADEKQGLALGQGGRIQLMAKLAQGRGTGIELPPSAQQALQQQSADPTIPAIATQCFMLSNMFDPRTETRPTWATEVRDDVIEECYKNGGALHVYVDTASPQGNVYVKCPSVSAAHKSVSALHGRWFSGKVITANYVPVTSYHELFPDALVARNILIPKPSDQLSGTTSNFAAPPPPAMPGYGVPPQTGEVEWNMLLSSSRASIEEWCTILIFGKKHENSHLSKRSLSTLFARFVHGWMALLCFIF</sequence>
<keyword evidence="3 4" id="KW-0694">RNA-binding</keyword>
<gene>
    <name evidence="7" type="ORF">CYNAS_LOCUS13011</name>
</gene>
<dbReference type="GO" id="GO:0005634">
    <property type="term" value="C:nucleus"/>
    <property type="evidence" value="ECO:0007669"/>
    <property type="project" value="InterPro"/>
</dbReference>
<feature type="compositionally biased region" description="Basic residues" evidence="5">
    <location>
        <begin position="84"/>
        <end position="142"/>
    </location>
</feature>
<evidence type="ECO:0000256" key="2">
    <source>
        <dbReference type="ARBA" id="ARBA00022737"/>
    </source>
</evidence>
<evidence type="ECO:0000313" key="8">
    <source>
        <dbReference type="Proteomes" id="UP001176961"/>
    </source>
</evidence>
<feature type="region of interest" description="Disordered" evidence="5">
    <location>
        <begin position="1"/>
        <end position="185"/>
    </location>
</feature>
<feature type="compositionally biased region" description="Basic and acidic residues" evidence="5">
    <location>
        <begin position="73"/>
        <end position="83"/>
    </location>
</feature>
<evidence type="ECO:0000313" key="7">
    <source>
        <dbReference type="EMBL" id="CAJ0601028.1"/>
    </source>
</evidence>
<dbReference type="InterPro" id="IPR000504">
    <property type="entry name" value="RRM_dom"/>
</dbReference>
<evidence type="ECO:0000256" key="3">
    <source>
        <dbReference type="ARBA" id="ARBA00022884"/>
    </source>
</evidence>
<comment type="caution">
    <text evidence="7">The sequence shown here is derived from an EMBL/GenBank/DDBJ whole genome shotgun (WGS) entry which is preliminary data.</text>
</comment>
<feature type="compositionally biased region" description="Basic and acidic residues" evidence="5">
    <location>
        <begin position="25"/>
        <end position="48"/>
    </location>
</feature>